<proteinExistence type="predicted"/>
<dbReference type="Pfam" id="PF01208">
    <property type="entry name" value="URO-D"/>
    <property type="match status" value="1"/>
</dbReference>
<gene>
    <name evidence="2" type="ORF">S03H2_66188</name>
</gene>
<name>X1IAG4_9ZZZZ</name>
<reference evidence="2" key="1">
    <citation type="journal article" date="2014" name="Front. Microbiol.">
        <title>High frequency of phylogenetically diverse reductive dehalogenase-homologous genes in deep subseafloor sedimentary metagenomes.</title>
        <authorList>
            <person name="Kawai M."/>
            <person name="Futagami T."/>
            <person name="Toyoda A."/>
            <person name="Takaki Y."/>
            <person name="Nishi S."/>
            <person name="Hori S."/>
            <person name="Arai W."/>
            <person name="Tsubouchi T."/>
            <person name="Morono Y."/>
            <person name="Uchiyama I."/>
            <person name="Ito T."/>
            <person name="Fujiyama A."/>
            <person name="Inagaki F."/>
            <person name="Takami H."/>
        </authorList>
    </citation>
    <scope>NUCLEOTIDE SEQUENCE</scope>
    <source>
        <strain evidence="2">Expedition CK06-06</strain>
    </source>
</reference>
<sequence length="117" mass="13214">MKKKNNIILHSDGYISEMIKIFIDLGFDAVQSLEPNAGVNIFALFKKYQNQICFIGNLDISFLAFGTIQQVKDYVNSLISKANKYNCSLVVSPTQQINSKCKPENINAMIETTKIFK</sequence>
<feature type="domain" description="Uroporphyrinogen decarboxylase (URO-D)" evidence="1">
    <location>
        <begin position="5"/>
        <end position="114"/>
    </location>
</feature>
<dbReference type="InterPro" id="IPR038071">
    <property type="entry name" value="UROD/MetE-like_sf"/>
</dbReference>
<dbReference type="SUPFAM" id="SSF51726">
    <property type="entry name" value="UROD/MetE-like"/>
    <property type="match status" value="1"/>
</dbReference>
<organism evidence="2">
    <name type="scientific">marine sediment metagenome</name>
    <dbReference type="NCBI Taxonomy" id="412755"/>
    <lineage>
        <taxon>unclassified sequences</taxon>
        <taxon>metagenomes</taxon>
        <taxon>ecological metagenomes</taxon>
    </lineage>
</organism>
<comment type="caution">
    <text evidence="2">The sequence shown here is derived from an EMBL/GenBank/DDBJ whole genome shotgun (WGS) entry which is preliminary data.</text>
</comment>
<evidence type="ECO:0000313" key="2">
    <source>
        <dbReference type="EMBL" id="GAH78692.1"/>
    </source>
</evidence>
<dbReference type="GO" id="GO:0004853">
    <property type="term" value="F:uroporphyrinogen decarboxylase activity"/>
    <property type="evidence" value="ECO:0007669"/>
    <property type="project" value="InterPro"/>
</dbReference>
<protein>
    <recommendedName>
        <fullName evidence="1">Uroporphyrinogen decarboxylase (URO-D) domain-containing protein</fullName>
    </recommendedName>
</protein>
<dbReference type="GO" id="GO:0006779">
    <property type="term" value="P:porphyrin-containing compound biosynthetic process"/>
    <property type="evidence" value="ECO:0007669"/>
    <property type="project" value="InterPro"/>
</dbReference>
<dbReference type="AlphaFoldDB" id="X1IAG4"/>
<evidence type="ECO:0000259" key="1">
    <source>
        <dbReference type="Pfam" id="PF01208"/>
    </source>
</evidence>
<dbReference type="InterPro" id="IPR000257">
    <property type="entry name" value="Uroporphyrinogen_deCOase"/>
</dbReference>
<dbReference type="EMBL" id="BARU01043187">
    <property type="protein sequence ID" value="GAH78692.1"/>
    <property type="molecule type" value="Genomic_DNA"/>
</dbReference>
<accession>X1IAG4</accession>
<dbReference type="Gene3D" id="3.20.20.210">
    <property type="match status" value="1"/>
</dbReference>